<dbReference type="EMBL" id="BGZK01000258">
    <property type="protein sequence ID" value="GBP32378.1"/>
    <property type="molecule type" value="Genomic_DNA"/>
</dbReference>
<dbReference type="AlphaFoldDB" id="A0A4C1V0S8"/>
<keyword evidence="2" id="KW-1185">Reference proteome</keyword>
<proteinExistence type="predicted"/>
<sequence>MSQDNKTCPLCLLLTHRTFYCNLFTLNLGLIKNFVKALNREGPAFQYIIKLFPKLSYAKIEEGIFVGADIRKPMADAKFTKCLTPDEPATEFRLFLRCDRSPSV</sequence>
<comment type="caution">
    <text evidence="1">The sequence shown here is derived from an EMBL/GenBank/DDBJ whole genome shotgun (WGS) entry which is preliminary data.</text>
</comment>
<dbReference type="PANTHER" id="PTHR46114">
    <property type="entry name" value="APPLE DOMAIN-CONTAINING PROTEIN"/>
    <property type="match status" value="1"/>
</dbReference>
<evidence type="ECO:0000313" key="2">
    <source>
        <dbReference type="Proteomes" id="UP000299102"/>
    </source>
</evidence>
<dbReference type="PANTHER" id="PTHR46114:SF1">
    <property type="entry name" value="ZAD DOMAIN-CONTAINING PROTEIN"/>
    <property type="match status" value="1"/>
</dbReference>
<organism evidence="1 2">
    <name type="scientific">Eumeta variegata</name>
    <name type="common">Bagworm moth</name>
    <name type="synonym">Eumeta japonica</name>
    <dbReference type="NCBI Taxonomy" id="151549"/>
    <lineage>
        <taxon>Eukaryota</taxon>
        <taxon>Metazoa</taxon>
        <taxon>Ecdysozoa</taxon>
        <taxon>Arthropoda</taxon>
        <taxon>Hexapoda</taxon>
        <taxon>Insecta</taxon>
        <taxon>Pterygota</taxon>
        <taxon>Neoptera</taxon>
        <taxon>Endopterygota</taxon>
        <taxon>Lepidoptera</taxon>
        <taxon>Glossata</taxon>
        <taxon>Ditrysia</taxon>
        <taxon>Tineoidea</taxon>
        <taxon>Psychidae</taxon>
        <taxon>Oiketicinae</taxon>
        <taxon>Eumeta</taxon>
    </lineage>
</organism>
<gene>
    <name evidence="1" type="ORF">EVAR_25633_1</name>
</gene>
<accession>A0A4C1V0S8</accession>
<dbReference type="Proteomes" id="UP000299102">
    <property type="component" value="Unassembled WGS sequence"/>
</dbReference>
<name>A0A4C1V0S8_EUMVA</name>
<dbReference type="OrthoDB" id="8063408at2759"/>
<reference evidence="1 2" key="1">
    <citation type="journal article" date="2019" name="Commun. Biol.">
        <title>The bagworm genome reveals a unique fibroin gene that provides high tensile strength.</title>
        <authorList>
            <person name="Kono N."/>
            <person name="Nakamura H."/>
            <person name="Ohtoshi R."/>
            <person name="Tomita M."/>
            <person name="Numata K."/>
            <person name="Arakawa K."/>
        </authorList>
    </citation>
    <scope>NUCLEOTIDE SEQUENCE [LARGE SCALE GENOMIC DNA]</scope>
</reference>
<protein>
    <submittedName>
        <fullName evidence="1">Uncharacterized protein</fullName>
    </submittedName>
</protein>
<evidence type="ECO:0000313" key="1">
    <source>
        <dbReference type="EMBL" id="GBP32378.1"/>
    </source>
</evidence>